<evidence type="ECO:0000256" key="13">
    <source>
        <dbReference type="ARBA" id="ARBA00047984"/>
    </source>
</evidence>
<keyword evidence="7 22" id="KW-0347">Helicase</keyword>
<evidence type="ECO:0000259" key="19">
    <source>
        <dbReference type="PROSITE" id="PS51192"/>
    </source>
</evidence>
<dbReference type="InterPro" id="IPR027417">
    <property type="entry name" value="P-loop_NTPase"/>
</dbReference>
<evidence type="ECO:0000256" key="8">
    <source>
        <dbReference type="ARBA" id="ARBA00022840"/>
    </source>
</evidence>
<dbReference type="FunFam" id="3.40.50.300:FF:000584">
    <property type="entry name" value="probable ATP-dependent RNA helicase DDX46"/>
    <property type="match status" value="1"/>
</dbReference>
<gene>
    <name evidence="22" type="ORF">BV898_06449</name>
</gene>
<evidence type="ECO:0000256" key="10">
    <source>
        <dbReference type="ARBA" id="ARBA00023187"/>
    </source>
</evidence>
<comment type="subcellular location">
    <subcellularLocation>
        <location evidence="1">Nucleus speckle</location>
    </subcellularLocation>
</comment>
<dbReference type="EC" id="3.6.4.13" evidence="2"/>
<proteinExistence type="inferred from homology"/>
<dbReference type="Pfam" id="PF00271">
    <property type="entry name" value="Helicase_C"/>
    <property type="match status" value="1"/>
</dbReference>
<comment type="caution">
    <text evidence="22">The sequence shown here is derived from an EMBL/GenBank/DDBJ whole genome shotgun (WGS) entry which is preliminary data.</text>
</comment>
<dbReference type="InterPro" id="IPR001650">
    <property type="entry name" value="Helicase_C-like"/>
</dbReference>
<dbReference type="InterPro" id="IPR000629">
    <property type="entry name" value="RNA-helicase_DEAD-box_CS"/>
</dbReference>
<dbReference type="GO" id="GO:0000398">
    <property type="term" value="P:mRNA splicing, via spliceosome"/>
    <property type="evidence" value="ECO:0007669"/>
    <property type="project" value="UniProtKB-ARBA"/>
</dbReference>
<comment type="function">
    <text evidence="14">Component of the 17S U2 SnRNP complex of the spliceosome, a large ribonucleoprotein complex that removes introns from transcribed pre-mRNAs. The 17S U2 SnRNP complex (1) directly participates in early spliceosome assembly and (2) mediates recognition of the intron branch site during pre-mRNA splicing by promoting the selection of the pre-mRNA branch-site adenosine, the nucleophile for the first step of splicing. Within the 17S U2 SnRNP complex, DDX46 plays essential roles during assembly of pre-spliceosome and proofreading of the branch site.</text>
</comment>
<organism evidence="22 23">
    <name type="scientific">Hypsibius exemplaris</name>
    <name type="common">Freshwater tardigrade</name>
    <dbReference type="NCBI Taxonomy" id="2072580"/>
    <lineage>
        <taxon>Eukaryota</taxon>
        <taxon>Metazoa</taxon>
        <taxon>Ecdysozoa</taxon>
        <taxon>Tardigrada</taxon>
        <taxon>Eutardigrada</taxon>
        <taxon>Parachela</taxon>
        <taxon>Hypsibioidea</taxon>
        <taxon>Hypsibiidae</taxon>
        <taxon>Hypsibius</taxon>
    </lineage>
</organism>
<keyword evidence="23" id="KW-1185">Reference proteome</keyword>
<keyword evidence="9" id="KW-0175">Coiled coil</keyword>
<feature type="region of interest" description="Disordered" evidence="18">
    <location>
        <begin position="231"/>
        <end position="253"/>
    </location>
</feature>
<dbReference type="CDD" id="cd22473">
    <property type="entry name" value="KH-I_DDX46"/>
    <property type="match status" value="1"/>
</dbReference>
<dbReference type="SUPFAM" id="SSF52540">
    <property type="entry name" value="P-loop containing nucleoside triphosphate hydrolases"/>
    <property type="match status" value="2"/>
</dbReference>
<keyword evidence="5" id="KW-0547">Nucleotide-binding</keyword>
<evidence type="ECO:0000256" key="12">
    <source>
        <dbReference type="ARBA" id="ARBA00038511"/>
    </source>
</evidence>
<keyword evidence="6" id="KW-0378">Hydrolase</keyword>
<keyword evidence="10" id="KW-0508">mRNA splicing</keyword>
<protein>
    <recommendedName>
        <fullName evidence="15">Probable ATP-dependent RNA helicase DDX46</fullName>
        <ecNumber evidence="2">3.6.4.13</ecNumber>
    </recommendedName>
    <alternativeName>
        <fullName evidence="16">DEAD box protein 46</fullName>
    </alternativeName>
</protein>
<dbReference type="Gene3D" id="3.40.50.300">
    <property type="entry name" value="P-loop containing nucleotide triphosphate hydrolases"/>
    <property type="match status" value="2"/>
</dbReference>
<feature type="domain" description="Helicase C-terminal" evidence="20">
    <location>
        <begin position="585"/>
        <end position="746"/>
    </location>
</feature>
<dbReference type="SMART" id="SM00487">
    <property type="entry name" value="DEXDc"/>
    <property type="match status" value="1"/>
</dbReference>
<evidence type="ECO:0000256" key="7">
    <source>
        <dbReference type="ARBA" id="ARBA00022806"/>
    </source>
</evidence>
<feature type="compositionally biased region" description="Basic and acidic residues" evidence="18">
    <location>
        <begin position="11"/>
        <end position="32"/>
    </location>
</feature>
<keyword evidence="8" id="KW-0067">ATP-binding</keyword>
<evidence type="ECO:0000256" key="6">
    <source>
        <dbReference type="ARBA" id="ARBA00022801"/>
    </source>
</evidence>
<feature type="region of interest" description="Disordered" evidence="18">
    <location>
        <begin position="1"/>
        <end position="116"/>
    </location>
</feature>
<dbReference type="Proteomes" id="UP000192578">
    <property type="component" value="Unassembled WGS sequence"/>
</dbReference>
<dbReference type="PROSITE" id="PS51195">
    <property type="entry name" value="Q_MOTIF"/>
    <property type="match status" value="1"/>
</dbReference>
<comment type="similarity">
    <text evidence="12">Belongs to the DEAD box helicase family. DDX46/PRP5 subfamily.</text>
</comment>
<dbReference type="OrthoDB" id="196131at2759"/>
<evidence type="ECO:0000313" key="22">
    <source>
        <dbReference type="EMBL" id="OQV19458.1"/>
    </source>
</evidence>
<sequence length="1063" mass="116640">MPRLVSSTSLRDIKREDRLREDRDARYNESRRNGRRSRSRSNDRERGGGSGYRDSYRDSYSSRRRSRSRSPNDGRRPGQREANSARQPAAATVAPPPGTSSTSGTSLSSTTSGSGVGVLTTALDSDSFDKEAVMKGLEQQMLLHKQRIEKQQQQRKLGEKIAAVAAVAAAAKAQKWSLEEDDEEMEDVVVASAANGTGGAVKMEVEEEEDPLDAYMQSVDAQVKTIRKTDLARMQEGGTKKKTGESDQLKKDNSASVTFVNAVKGSHKLERKNDRGEVIEQDQDALEWSSEEEEEDLKTTMNNVANKQKKLVQTVDHKSIKYPPFKRNFYQEVPEIANMTDEEVKVYQAEMEGIKTRGNPPKPIKNWAQCGVSKKELDVLKKSGYAKPTPIQAQAIPAIMSGRDVIGIAKTGSGKTLAFLLPMFRHILDQPPLEEGEGPIALICAPTRELALQIHKEAKKFAKSMGLVSVCVYGGTGISEQIAELKKGAEIIVCTPGRMIEMLAANNGRVTNLRRTTYVVLDEADRMFDMGFEPQVMLIVDGVRPDRQTVLFSATFPRQMEALARKILVKPVEILVGGRSVVAKEVEQHVMVLSEDEKFFKLLELLGRYSPLGSTLIFVDKQEKADNLLKDLMKASYMVMALHGGIDQFDRDSTINDFKKGNVPVLVATSVAARGLDVKNLILVVNYDSPNHYEDYVHRCGRTGRAGNKGFAYTFLTTDQQRYSVDIVRALEASEAQVPPDLKLLFETYKARMAGEGKQVKGYGGFSGKGFQFDESEKTAAKEAKKAQKAALGLNDSDDEDEEGNIDQHIEDLFKSTRRVKDGGATAPGGVSMPVVIPGPAPTVVVVQPGGTVPDVAPPVMGVGIGGGAFIPVATPVYKVSKEAGKHLEAAKRAASKIAAAKAADPTKDSFQLATEAVMRGNTLGAPAVSKATIAAQLADRLNARLNYVAEEKPAEEVVVDKFKTFEEDLEINDFPQQARWRVTGRETLAQIAEYSDAFLSVKGTHILPGKEPAEGERKLYISIEAPTELSLSKARAEVTRYIKEELLRIAQQPVNRGRYKVV</sequence>
<feature type="compositionally biased region" description="Low complexity" evidence="18">
    <location>
        <begin position="88"/>
        <end position="116"/>
    </location>
</feature>
<feature type="domain" description="DEAD-box RNA helicase Q" evidence="21">
    <location>
        <begin position="365"/>
        <end position="393"/>
    </location>
</feature>
<evidence type="ECO:0000259" key="21">
    <source>
        <dbReference type="PROSITE" id="PS51195"/>
    </source>
</evidence>
<evidence type="ECO:0000256" key="4">
    <source>
        <dbReference type="ARBA" id="ARBA00022728"/>
    </source>
</evidence>
<evidence type="ECO:0000256" key="11">
    <source>
        <dbReference type="ARBA" id="ARBA00023242"/>
    </source>
</evidence>
<evidence type="ECO:0000256" key="3">
    <source>
        <dbReference type="ARBA" id="ARBA00022664"/>
    </source>
</evidence>
<dbReference type="InterPro" id="IPR014014">
    <property type="entry name" value="RNA_helicase_DEAD_Q_motif"/>
</dbReference>
<dbReference type="Pfam" id="PF00270">
    <property type="entry name" value="DEAD"/>
    <property type="match status" value="1"/>
</dbReference>
<dbReference type="InterPro" id="IPR011545">
    <property type="entry name" value="DEAD/DEAH_box_helicase_dom"/>
</dbReference>
<dbReference type="GO" id="GO:0005524">
    <property type="term" value="F:ATP binding"/>
    <property type="evidence" value="ECO:0007669"/>
    <property type="project" value="UniProtKB-KW"/>
</dbReference>
<dbReference type="PROSITE" id="PS00039">
    <property type="entry name" value="DEAD_ATP_HELICASE"/>
    <property type="match status" value="1"/>
</dbReference>
<keyword evidence="4" id="KW-0747">Spliceosome</keyword>
<evidence type="ECO:0000256" key="17">
    <source>
        <dbReference type="PROSITE-ProRule" id="PRU00552"/>
    </source>
</evidence>
<dbReference type="GO" id="GO:0003676">
    <property type="term" value="F:nucleic acid binding"/>
    <property type="evidence" value="ECO:0007669"/>
    <property type="project" value="InterPro"/>
</dbReference>
<dbReference type="PANTHER" id="PTHR47958">
    <property type="entry name" value="ATP-DEPENDENT RNA HELICASE DBP3"/>
    <property type="match status" value="1"/>
</dbReference>
<evidence type="ECO:0000256" key="5">
    <source>
        <dbReference type="ARBA" id="ARBA00022741"/>
    </source>
</evidence>
<dbReference type="EMBL" id="MTYJ01000038">
    <property type="protein sequence ID" value="OQV19458.1"/>
    <property type="molecule type" value="Genomic_DNA"/>
</dbReference>
<dbReference type="PROSITE" id="PS51194">
    <property type="entry name" value="HELICASE_CTER"/>
    <property type="match status" value="1"/>
</dbReference>
<dbReference type="AlphaFoldDB" id="A0A1W0WW94"/>
<name>A0A1W0WW94_HYPEX</name>
<dbReference type="SMART" id="SM00490">
    <property type="entry name" value="HELICc"/>
    <property type="match status" value="1"/>
</dbReference>
<dbReference type="InterPro" id="IPR014001">
    <property type="entry name" value="Helicase_ATP-bd"/>
</dbReference>
<dbReference type="GO" id="GO:0003724">
    <property type="term" value="F:RNA helicase activity"/>
    <property type="evidence" value="ECO:0007669"/>
    <property type="project" value="UniProtKB-EC"/>
</dbReference>
<keyword evidence="3" id="KW-0507">mRNA processing</keyword>
<evidence type="ECO:0000256" key="16">
    <source>
        <dbReference type="ARBA" id="ARBA00050042"/>
    </source>
</evidence>
<evidence type="ECO:0000256" key="1">
    <source>
        <dbReference type="ARBA" id="ARBA00004324"/>
    </source>
</evidence>
<keyword evidence="11" id="KW-0539">Nucleus</keyword>
<dbReference type="GO" id="GO:0016607">
    <property type="term" value="C:nuclear speck"/>
    <property type="evidence" value="ECO:0007669"/>
    <property type="project" value="UniProtKB-SubCell"/>
</dbReference>
<dbReference type="PROSITE" id="PS51192">
    <property type="entry name" value="HELICASE_ATP_BIND_1"/>
    <property type="match status" value="1"/>
</dbReference>
<feature type="short sequence motif" description="Q motif" evidence="17">
    <location>
        <begin position="365"/>
        <end position="393"/>
    </location>
</feature>
<dbReference type="CDD" id="cd17953">
    <property type="entry name" value="DEADc_DDX46"/>
    <property type="match status" value="1"/>
</dbReference>
<evidence type="ECO:0000256" key="14">
    <source>
        <dbReference type="ARBA" id="ARBA00049949"/>
    </source>
</evidence>
<dbReference type="CDD" id="cd18787">
    <property type="entry name" value="SF2_C_DEAD"/>
    <property type="match status" value="1"/>
</dbReference>
<evidence type="ECO:0000256" key="9">
    <source>
        <dbReference type="ARBA" id="ARBA00023054"/>
    </source>
</evidence>
<accession>A0A1W0WW94</accession>
<feature type="domain" description="Helicase ATP-binding" evidence="19">
    <location>
        <begin position="396"/>
        <end position="574"/>
    </location>
</feature>
<reference evidence="23" key="1">
    <citation type="submission" date="2017-01" db="EMBL/GenBank/DDBJ databases">
        <title>Comparative genomics of anhydrobiosis in the tardigrade Hypsibius dujardini.</title>
        <authorList>
            <person name="Yoshida Y."/>
            <person name="Koutsovoulos G."/>
            <person name="Laetsch D."/>
            <person name="Stevens L."/>
            <person name="Kumar S."/>
            <person name="Horikawa D."/>
            <person name="Ishino K."/>
            <person name="Komine S."/>
            <person name="Tomita M."/>
            <person name="Blaxter M."/>
            <person name="Arakawa K."/>
        </authorList>
    </citation>
    <scope>NUCLEOTIDE SEQUENCE [LARGE SCALE GENOMIC DNA]</scope>
    <source>
        <strain evidence="23">Z151</strain>
    </source>
</reference>
<dbReference type="FunFam" id="3.40.50.300:FF:000079">
    <property type="entry name" value="probable ATP-dependent RNA helicase DDX17"/>
    <property type="match status" value="1"/>
</dbReference>
<comment type="catalytic activity">
    <reaction evidence="13">
        <text>ATP + H2O = ADP + phosphate + H(+)</text>
        <dbReference type="Rhea" id="RHEA:13065"/>
        <dbReference type="ChEBI" id="CHEBI:15377"/>
        <dbReference type="ChEBI" id="CHEBI:15378"/>
        <dbReference type="ChEBI" id="CHEBI:30616"/>
        <dbReference type="ChEBI" id="CHEBI:43474"/>
        <dbReference type="ChEBI" id="CHEBI:456216"/>
        <dbReference type="EC" id="3.6.4.13"/>
    </reaction>
</comment>
<evidence type="ECO:0000256" key="15">
    <source>
        <dbReference type="ARBA" id="ARBA00050029"/>
    </source>
</evidence>
<evidence type="ECO:0000259" key="20">
    <source>
        <dbReference type="PROSITE" id="PS51194"/>
    </source>
</evidence>
<evidence type="ECO:0000256" key="2">
    <source>
        <dbReference type="ARBA" id="ARBA00012552"/>
    </source>
</evidence>
<evidence type="ECO:0000313" key="23">
    <source>
        <dbReference type="Proteomes" id="UP000192578"/>
    </source>
</evidence>
<dbReference type="GO" id="GO:0016787">
    <property type="term" value="F:hydrolase activity"/>
    <property type="evidence" value="ECO:0007669"/>
    <property type="project" value="UniProtKB-KW"/>
</dbReference>
<feature type="compositionally biased region" description="Basic and acidic residues" evidence="18">
    <location>
        <begin position="70"/>
        <end position="79"/>
    </location>
</feature>
<dbReference type="GO" id="GO:0005681">
    <property type="term" value="C:spliceosomal complex"/>
    <property type="evidence" value="ECO:0007669"/>
    <property type="project" value="UniProtKB-KW"/>
</dbReference>
<evidence type="ECO:0000256" key="18">
    <source>
        <dbReference type="SAM" id="MobiDB-lite"/>
    </source>
</evidence>